<dbReference type="SUPFAM" id="SSF143100">
    <property type="entry name" value="TTHA1013/TTHA0281-like"/>
    <property type="match status" value="1"/>
</dbReference>
<comment type="caution">
    <text evidence="1">The sequence shown here is derived from an EMBL/GenBank/DDBJ whole genome shotgun (WGS) entry which is preliminary data.</text>
</comment>
<proteinExistence type="predicted"/>
<dbReference type="AlphaFoldDB" id="A0A2T5C360"/>
<dbReference type="Gene3D" id="1.10.1220.10">
    <property type="entry name" value="Met repressor-like"/>
    <property type="match status" value="1"/>
</dbReference>
<protein>
    <submittedName>
        <fullName evidence="1">Putative HicB family RNase H-like nuclease</fullName>
    </submittedName>
</protein>
<keyword evidence="2" id="KW-1185">Reference proteome</keyword>
<dbReference type="InterPro" id="IPR008651">
    <property type="entry name" value="Uncharacterised_HicB"/>
</dbReference>
<evidence type="ECO:0000313" key="1">
    <source>
        <dbReference type="EMBL" id="PTN09185.1"/>
    </source>
</evidence>
<reference evidence="1 2" key="1">
    <citation type="submission" date="2018-04" db="EMBL/GenBank/DDBJ databases">
        <title>Genomic Encyclopedia of Archaeal and Bacterial Type Strains, Phase II (KMG-II): from individual species to whole genera.</title>
        <authorList>
            <person name="Goeker M."/>
        </authorList>
    </citation>
    <scope>NUCLEOTIDE SEQUENCE [LARGE SCALE GENOMIC DNA]</scope>
    <source>
        <strain evidence="1 2">DSM 28823</strain>
    </source>
</reference>
<dbReference type="GO" id="GO:0006355">
    <property type="term" value="P:regulation of DNA-templated transcription"/>
    <property type="evidence" value="ECO:0007669"/>
    <property type="project" value="InterPro"/>
</dbReference>
<gene>
    <name evidence="1" type="ORF">C8N47_10525</name>
</gene>
<accession>A0A2T5C360</accession>
<name>A0A2T5C360_9BACT</name>
<dbReference type="Proteomes" id="UP000243525">
    <property type="component" value="Unassembled WGS sequence"/>
</dbReference>
<dbReference type="EMBL" id="QAAD01000005">
    <property type="protein sequence ID" value="PTN09185.1"/>
    <property type="molecule type" value="Genomic_DNA"/>
</dbReference>
<dbReference type="InterPro" id="IPR035069">
    <property type="entry name" value="TTHA1013/TTHA0281-like"/>
</dbReference>
<dbReference type="InterPro" id="IPR013321">
    <property type="entry name" value="Arc_rbn_hlx_hlx"/>
</dbReference>
<sequence length="116" mass="13077">MKNVLEYKGFLGTVNYSADDRVFFGKVEGINDLVTFEGTTVDELEAAFKEMVDGHIEDCEREGKPLEKSYKGSFNVRLSSELHKRAAQMAAAKGITLNQLVKHALKRELHEENEVD</sequence>
<dbReference type="OrthoDB" id="5297106at2"/>
<evidence type="ECO:0000313" key="2">
    <source>
        <dbReference type="Proteomes" id="UP000243525"/>
    </source>
</evidence>
<dbReference type="InterPro" id="IPR010985">
    <property type="entry name" value="Ribbon_hlx_hlx"/>
</dbReference>
<dbReference type="SUPFAM" id="SSF47598">
    <property type="entry name" value="Ribbon-helix-helix"/>
    <property type="match status" value="1"/>
</dbReference>
<dbReference type="Pfam" id="PF05534">
    <property type="entry name" value="HicB"/>
    <property type="match status" value="1"/>
</dbReference>
<organism evidence="1 2">
    <name type="scientific">Mangrovibacterium marinum</name>
    <dbReference type="NCBI Taxonomy" id="1639118"/>
    <lineage>
        <taxon>Bacteria</taxon>
        <taxon>Pseudomonadati</taxon>
        <taxon>Bacteroidota</taxon>
        <taxon>Bacteroidia</taxon>
        <taxon>Marinilabiliales</taxon>
        <taxon>Prolixibacteraceae</taxon>
        <taxon>Mangrovibacterium</taxon>
    </lineage>
</organism>
<dbReference type="RefSeq" id="WP_107821594.1">
    <property type="nucleotide sequence ID" value="NZ_QAAD01000005.1"/>
</dbReference>